<feature type="transmembrane region" description="Helical" evidence="8">
    <location>
        <begin position="21"/>
        <end position="45"/>
    </location>
</feature>
<evidence type="ECO:0000259" key="9">
    <source>
        <dbReference type="PROSITE" id="PS50928"/>
    </source>
</evidence>
<proteinExistence type="inferred from homology"/>
<feature type="domain" description="ABC transmembrane type-1" evidence="9">
    <location>
        <begin position="75"/>
        <end position="270"/>
    </location>
</feature>
<feature type="transmembrane region" description="Helical" evidence="8">
    <location>
        <begin position="210"/>
        <end position="231"/>
    </location>
</feature>
<dbReference type="Proteomes" id="UP000199529">
    <property type="component" value="Unassembled WGS sequence"/>
</dbReference>
<dbReference type="InterPro" id="IPR035906">
    <property type="entry name" value="MetI-like_sf"/>
</dbReference>
<reference evidence="11" key="1">
    <citation type="submission" date="2016-10" db="EMBL/GenBank/DDBJ databases">
        <authorList>
            <person name="Varghese N."/>
            <person name="Submissions S."/>
        </authorList>
    </citation>
    <scope>NUCLEOTIDE SEQUENCE [LARGE SCALE GENOMIC DNA]</scope>
    <source>
        <strain evidence="11">CGMCC 4.3530</strain>
    </source>
</reference>
<organism evidence="10 11">
    <name type="scientific">Saccharopolyspora shandongensis</name>
    <dbReference type="NCBI Taxonomy" id="418495"/>
    <lineage>
        <taxon>Bacteria</taxon>
        <taxon>Bacillati</taxon>
        <taxon>Actinomycetota</taxon>
        <taxon>Actinomycetes</taxon>
        <taxon>Pseudonocardiales</taxon>
        <taxon>Pseudonocardiaceae</taxon>
        <taxon>Saccharopolyspora</taxon>
    </lineage>
</organism>
<dbReference type="AlphaFoldDB" id="A0A1H3HUS8"/>
<evidence type="ECO:0000256" key="2">
    <source>
        <dbReference type="ARBA" id="ARBA00022448"/>
    </source>
</evidence>
<dbReference type="RefSeq" id="WP_093268427.1">
    <property type="nucleotide sequence ID" value="NZ_FNOK01000021.1"/>
</dbReference>
<dbReference type="GO" id="GO:0005886">
    <property type="term" value="C:plasma membrane"/>
    <property type="evidence" value="ECO:0007669"/>
    <property type="project" value="UniProtKB-SubCell"/>
</dbReference>
<keyword evidence="7 8" id="KW-0472">Membrane</keyword>
<accession>A0A1H3HUS8</accession>
<name>A0A1H3HUS8_9PSEU</name>
<dbReference type="CDD" id="cd06261">
    <property type="entry name" value="TM_PBP2"/>
    <property type="match status" value="1"/>
</dbReference>
<sequence>MAVLTGSRPAPTKKSRLGPNVVLTAAGVYFLVPILCALAFTFGFGDPRQTPSLDAYTAIFTTEGLAGSLGLTLLLAAATILLVFGLLLPALLAVRLAVPRAKAVVAVVCMLPLVVPAVALGAGITTVLRWGTDWLYDTPGFPVLAALQQPDFPLILVLAHTLMALPLAYVTLESGLNAIDLKVLVEAARSCRASWPRALFLVILPNLREALLNTAFLTIALVLGEYAVSALLGFQPFAVWTVAISGAHAQLSVAVSMVGLIGTWLILLAVAKLGRSKASKESH</sequence>
<dbReference type="InterPro" id="IPR000515">
    <property type="entry name" value="MetI-like"/>
</dbReference>
<evidence type="ECO:0000313" key="11">
    <source>
        <dbReference type="Proteomes" id="UP000199529"/>
    </source>
</evidence>
<dbReference type="PANTHER" id="PTHR43357">
    <property type="entry name" value="INNER MEMBRANE ABC TRANSPORTER PERMEASE PROTEIN YDCV"/>
    <property type="match status" value="1"/>
</dbReference>
<evidence type="ECO:0000256" key="1">
    <source>
        <dbReference type="ARBA" id="ARBA00004429"/>
    </source>
</evidence>
<dbReference type="STRING" id="418495.SAMN05216215_1021106"/>
<keyword evidence="11" id="KW-1185">Reference proteome</keyword>
<dbReference type="PANTHER" id="PTHR43357:SF4">
    <property type="entry name" value="INNER MEMBRANE ABC TRANSPORTER PERMEASE PROTEIN YDCV"/>
    <property type="match status" value="1"/>
</dbReference>
<feature type="transmembrane region" description="Helical" evidence="8">
    <location>
        <begin position="104"/>
        <end position="132"/>
    </location>
</feature>
<comment type="similarity">
    <text evidence="8">Belongs to the binding-protein-dependent transport system permease family.</text>
</comment>
<dbReference type="OrthoDB" id="5622164at2"/>
<dbReference type="EMBL" id="FNOK01000021">
    <property type="protein sequence ID" value="SDY19243.1"/>
    <property type="molecule type" value="Genomic_DNA"/>
</dbReference>
<dbReference type="Gene3D" id="1.10.3720.10">
    <property type="entry name" value="MetI-like"/>
    <property type="match status" value="1"/>
</dbReference>
<keyword evidence="4" id="KW-0997">Cell inner membrane</keyword>
<feature type="transmembrane region" description="Helical" evidence="8">
    <location>
        <begin position="65"/>
        <end position="92"/>
    </location>
</feature>
<dbReference type="SUPFAM" id="SSF161098">
    <property type="entry name" value="MetI-like"/>
    <property type="match status" value="1"/>
</dbReference>
<feature type="transmembrane region" description="Helical" evidence="8">
    <location>
        <begin position="152"/>
        <end position="172"/>
    </location>
</feature>
<evidence type="ECO:0000256" key="7">
    <source>
        <dbReference type="ARBA" id="ARBA00023136"/>
    </source>
</evidence>
<keyword evidence="2 8" id="KW-0813">Transport</keyword>
<evidence type="ECO:0000256" key="8">
    <source>
        <dbReference type="RuleBase" id="RU363032"/>
    </source>
</evidence>
<feature type="transmembrane region" description="Helical" evidence="8">
    <location>
        <begin position="251"/>
        <end position="271"/>
    </location>
</feature>
<gene>
    <name evidence="10" type="ORF">SAMN05216215_1021106</name>
</gene>
<evidence type="ECO:0000313" key="10">
    <source>
        <dbReference type="EMBL" id="SDY19243.1"/>
    </source>
</evidence>
<dbReference type="Pfam" id="PF00528">
    <property type="entry name" value="BPD_transp_1"/>
    <property type="match status" value="1"/>
</dbReference>
<keyword evidence="3" id="KW-1003">Cell membrane</keyword>
<keyword evidence="6 8" id="KW-1133">Transmembrane helix</keyword>
<dbReference type="PROSITE" id="PS50928">
    <property type="entry name" value="ABC_TM1"/>
    <property type="match status" value="1"/>
</dbReference>
<evidence type="ECO:0000256" key="3">
    <source>
        <dbReference type="ARBA" id="ARBA00022475"/>
    </source>
</evidence>
<protein>
    <submittedName>
        <fullName evidence="10">Putative spermidine/putrescine transport system permease protein</fullName>
    </submittedName>
</protein>
<dbReference type="GO" id="GO:0055085">
    <property type="term" value="P:transmembrane transport"/>
    <property type="evidence" value="ECO:0007669"/>
    <property type="project" value="InterPro"/>
</dbReference>
<evidence type="ECO:0000256" key="5">
    <source>
        <dbReference type="ARBA" id="ARBA00022692"/>
    </source>
</evidence>
<keyword evidence="5 8" id="KW-0812">Transmembrane</keyword>
<evidence type="ECO:0000256" key="6">
    <source>
        <dbReference type="ARBA" id="ARBA00022989"/>
    </source>
</evidence>
<evidence type="ECO:0000256" key="4">
    <source>
        <dbReference type="ARBA" id="ARBA00022519"/>
    </source>
</evidence>
<comment type="subcellular location">
    <subcellularLocation>
        <location evidence="1">Cell inner membrane</location>
        <topology evidence="1">Multi-pass membrane protein</topology>
    </subcellularLocation>
    <subcellularLocation>
        <location evidence="8">Cell membrane</location>
        <topology evidence="8">Multi-pass membrane protein</topology>
    </subcellularLocation>
</comment>